<dbReference type="Gene3D" id="2.40.50.140">
    <property type="entry name" value="Nucleic acid-binding proteins"/>
    <property type="match status" value="1"/>
</dbReference>
<evidence type="ECO:0000313" key="1">
    <source>
        <dbReference type="EMBL" id="CAA7061606.1"/>
    </source>
</evidence>
<gene>
    <name evidence="1" type="ORF">MERR_LOCUS48842</name>
</gene>
<dbReference type="OrthoDB" id="1108387at2759"/>
<dbReference type="InterPro" id="IPR012340">
    <property type="entry name" value="NA-bd_OB-fold"/>
</dbReference>
<dbReference type="AlphaFoldDB" id="A0A6D2LNC5"/>
<organism evidence="1 2">
    <name type="scientific">Microthlaspi erraticum</name>
    <dbReference type="NCBI Taxonomy" id="1685480"/>
    <lineage>
        <taxon>Eukaryota</taxon>
        <taxon>Viridiplantae</taxon>
        <taxon>Streptophyta</taxon>
        <taxon>Embryophyta</taxon>
        <taxon>Tracheophyta</taxon>
        <taxon>Spermatophyta</taxon>
        <taxon>Magnoliopsida</taxon>
        <taxon>eudicotyledons</taxon>
        <taxon>Gunneridae</taxon>
        <taxon>Pentapetalae</taxon>
        <taxon>rosids</taxon>
        <taxon>malvids</taxon>
        <taxon>Brassicales</taxon>
        <taxon>Brassicaceae</taxon>
        <taxon>Coluteocarpeae</taxon>
        <taxon>Microthlaspi</taxon>
    </lineage>
</organism>
<evidence type="ECO:0000313" key="2">
    <source>
        <dbReference type="Proteomes" id="UP000467841"/>
    </source>
</evidence>
<dbReference type="EMBL" id="CACVBM020001884">
    <property type="protein sequence ID" value="CAA7061606.1"/>
    <property type="molecule type" value="Genomic_DNA"/>
</dbReference>
<dbReference type="Proteomes" id="UP000467841">
    <property type="component" value="Unassembled WGS sequence"/>
</dbReference>
<name>A0A6D2LNC5_9BRAS</name>
<reference evidence="1" key="1">
    <citation type="submission" date="2020-01" db="EMBL/GenBank/DDBJ databases">
        <authorList>
            <person name="Mishra B."/>
        </authorList>
    </citation>
    <scope>NUCLEOTIDE SEQUENCE [LARGE SCALE GENOMIC DNA]</scope>
</reference>
<proteinExistence type="predicted"/>
<sequence>MNVSFDRIDRLSSDRTNWCVVVKVVKTWAAFEADGLEYFNFLLIDPEISLILKEWKCIRNFTVVVDESERRLTRIRNKIFLIGRTEVTRAVDPRVYQPMDLVTFEDVVHRTTEMGETYPVDFIGRINYVKNLNVLIDNSLRRADGNTSAKIISYIDFRLYDNQDHQIMCRVKGELADIFYDRWLNDGDMDYVCCLYNWRITPQHPRINVESVREISSFEINPPWNLNRDADRFCQETWRIQDEAMSEDDGSSRSDELFQ</sequence>
<comment type="caution">
    <text evidence="1">The sequence shown here is derived from an EMBL/GenBank/DDBJ whole genome shotgun (WGS) entry which is preliminary data.</text>
</comment>
<accession>A0A6D2LNC5</accession>
<protein>
    <submittedName>
        <fullName evidence="1">Uncharacterized protein</fullName>
    </submittedName>
</protein>
<keyword evidence="2" id="KW-1185">Reference proteome</keyword>